<keyword evidence="2" id="KW-0234">DNA repair</keyword>
<dbReference type="InterPro" id="IPR016194">
    <property type="entry name" value="SPOC-like_C_dom_sf"/>
</dbReference>
<dbReference type="RefSeq" id="WP_211865408.1">
    <property type="nucleotide sequence ID" value="NZ_JAAEDI010000002.1"/>
</dbReference>
<dbReference type="CDD" id="cd00789">
    <property type="entry name" value="KU_like"/>
    <property type="match status" value="1"/>
</dbReference>
<comment type="caution">
    <text evidence="4">The sequence shown here is derived from an EMBL/GenBank/DDBJ whole genome shotgun (WGS) entry which is preliminary data.</text>
</comment>
<dbReference type="SMART" id="SM00559">
    <property type="entry name" value="Ku78"/>
    <property type="match status" value="1"/>
</dbReference>
<organism evidence="4 5">
    <name type="scientific">Neoroseomonas terrae</name>
    <dbReference type="NCBI Taxonomy" id="424799"/>
    <lineage>
        <taxon>Bacteria</taxon>
        <taxon>Pseudomonadati</taxon>
        <taxon>Pseudomonadota</taxon>
        <taxon>Alphaproteobacteria</taxon>
        <taxon>Acetobacterales</taxon>
        <taxon>Acetobacteraceae</taxon>
        <taxon>Neoroseomonas</taxon>
    </lineage>
</organism>
<dbReference type="PANTHER" id="PTHR41251:SF1">
    <property type="entry name" value="NON-HOMOLOGOUS END JOINING PROTEIN KU"/>
    <property type="match status" value="1"/>
</dbReference>
<dbReference type="PIRSF" id="PIRSF006493">
    <property type="entry name" value="Prok_Ku"/>
    <property type="match status" value="1"/>
</dbReference>
<dbReference type="HAMAP" id="MF_01875">
    <property type="entry name" value="Prokaryotic_Ku"/>
    <property type="match status" value="1"/>
</dbReference>
<comment type="subunit">
    <text evidence="2">Homodimer. Interacts with LigD.</text>
</comment>
<keyword evidence="2" id="KW-0227">DNA damage</keyword>
<dbReference type="NCBIfam" id="TIGR02772">
    <property type="entry name" value="Ku_bact"/>
    <property type="match status" value="1"/>
</dbReference>
<keyword evidence="1 2" id="KW-0238">DNA-binding</keyword>
<keyword evidence="2" id="KW-0233">DNA recombination</keyword>
<dbReference type="Gene3D" id="2.40.290.10">
    <property type="match status" value="1"/>
</dbReference>
<protein>
    <recommendedName>
        <fullName evidence="2">Non-homologous end joining protein Ku</fullName>
    </recommendedName>
</protein>
<feature type="domain" description="Ku" evidence="3">
    <location>
        <begin position="55"/>
        <end position="186"/>
    </location>
</feature>
<dbReference type="InterPro" id="IPR009187">
    <property type="entry name" value="Prok_Ku"/>
</dbReference>
<dbReference type="EMBL" id="JAAEDI010000002">
    <property type="protein sequence ID" value="MBR0648302.1"/>
    <property type="molecule type" value="Genomic_DNA"/>
</dbReference>
<comment type="similarity">
    <text evidence="2">Belongs to the prokaryotic Ku family.</text>
</comment>
<proteinExistence type="inferred from homology"/>
<keyword evidence="5" id="KW-1185">Reference proteome</keyword>
<evidence type="ECO:0000256" key="1">
    <source>
        <dbReference type="ARBA" id="ARBA00023125"/>
    </source>
</evidence>
<name>A0ABS5EBA9_9PROT</name>
<dbReference type="Pfam" id="PF02735">
    <property type="entry name" value="Ku"/>
    <property type="match status" value="1"/>
</dbReference>
<sequence>MAPRPFWKGYLKLSLVSCPVAMIPATSETERVRFHTLNRKTGNRIRSQYIDAVTSAPLEDDDGAKGFARGENDYLVLEDEELDAVQLETTRTIDIDVFVPSDEVGWIWYDKPHYLMPDGAVGEEAFGVIRDAMSATGTVGIAKLVLYQRERAVLVKPRDAGMVVWTLRFGDEVRDPSMYFPDSNTDATPDLRKLIGQLIQKRTGNWDPDMVRDPVQERLLDIIASKRKGRPRRAAPKAPEPASNVVNIMDALRRSLAGSRS</sequence>
<evidence type="ECO:0000313" key="4">
    <source>
        <dbReference type="EMBL" id="MBR0648302.1"/>
    </source>
</evidence>
<evidence type="ECO:0000256" key="2">
    <source>
        <dbReference type="HAMAP-Rule" id="MF_01875"/>
    </source>
</evidence>
<dbReference type="InterPro" id="IPR006164">
    <property type="entry name" value="DNA_bd_Ku70/Ku80"/>
</dbReference>
<dbReference type="Proteomes" id="UP000698752">
    <property type="component" value="Unassembled WGS sequence"/>
</dbReference>
<evidence type="ECO:0000313" key="5">
    <source>
        <dbReference type="Proteomes" id="UP000698752"/>
    </source>
</evidence>
<dbReference type="SUPFAM" id="SSF100939">
    <property type="entry name" value="SPOC domain-like"/>
    <property type="match status" value="1"/>
</dbReference>
<gene>
    <name evidence="2" type="primary">ku</name>
    <name evidence="4" type="ORF">GXW78_01385</name>
</gene>
<comment type="function">
    <text evidence="2">With LigD forms a non-homologous end joining (NHEJ) DNA repair enzyme, which repairs dsDNA breaks with reduced fidelity. Binds linear dsDNA with 5'- and 3'- overhangs but not closed circular dsDNA nor ssDNA. Recruits and stimulates the ligase activity of LigD.</text>
</comment>
<evidence type="ECO:0000259" key="3">
    <source>
        <dbReference type="SMART" id="SM00559"/>
    </source>
</evidence>
<accession>A0ABS5EBA9</accession>
<reference evidence="5" key="1">
    <citation type="journal article" date="2021" name="Syst. Appl. Microbiol.">
        <title>Roseomonas hellenica sp. nov., isolated from roots of wild-growing Alkanna tinctoria.</title>
        <authorList>
            <person name="Rat A."/>
            <person name="Naranjo H.D."/>
            <person name="Lebbe L."/>
            <person name="Cnockaert M."/>
            <person name="Krigas N."/>
            <person name="Grigoriadou K."/>
            <person name="Maloupa E."/>
            <person name="Willems A."/>
        </authorList>
    </citation>
    <scope>NUCLEOTIDE SEQUENCE [LARGE SCALE GENOMIC DNA]</scope>
    <source>
        <strain evidence="5">LMG 31159</strain>
    </source>
</reference>
<dbReference type="PANTHER" id="PTHR41251">
    <property type="entry name" value="NON-HOMOLOGOUS END JOINING PROTEIN KU"/>
    <property type="match status" value="1"/>
</dbReference>